<dbReference type="InterPro" id="IPR021367">
    <property type="entry name" value="DUF2982"/>
</dbReference>
<name>A0A0S2JZ34_9GAMM</name>
<feature type="transmembrane region" description="Helical" evidence="1">
    <location>
        <begin position="21"/>
        <end position="38"/>
    </location>
</feature>
<dbReference type="KEGG" id="pphe:PP2015_516"/>
<proteinExistence type="predicted"/>
<keyword evidence="1" id="KW-0812">Transmembrane</keyword>
<keyword evidence="1" id="KW-1133">Transmembrane helix</keyword>
<dbReference type="EMBL" id="CP013187">
    <property type="protein sequence ID" value="ALO41038.1"/>
    <property type="molecule type" value="Genomic_DNA"/>
</dbReference>
<dbReference type="Pfam" id="PF11201">
    <property type="entry name" value="DUF2982"/>
    <property type="match status" value="1"/>
</dbReference>
<organism evidence="2 3">
    <name type="scientific">Pseudoalteromonas phenolica</name>
    <dbReference type="NCBI Taxonomy" id="161398"/>
    <lineage>
        <taxon>Bacteria</taxon>
        <taxon>Pseudomonadati</taxon>
        <taxon>Pseudomonadota</taxon>
        <taxon>Gammaproteobacteria</taxon>
        <taxon>Alteromonadales</taxon>
        <taxon>Pseudoalteromonadaceae</taxon>
        <taxon>Pseudoalteromonas</taxon>
    </lineage>
</organism>
<dbReference type="PATRIC" id="fig|161398.10.peg.525"/>
<evidence type="ECO:0000313" key="3">
    <source>
        <dbReference type="Proteomes" id="UP000061457"/>
    </source>
</evidence>
<keyword evidence="3" id="KW-1185">Reference proteome</keyword>
<reference evidence="2 3" key="1">
    <citation type="submission" date="2015-11" db="EMBL/GenBank/DDBJ databases">
        <authorList>
            <person name="Zhang Y."/>
            <person name="Guo Z."/>
        </authorList>
    </citation>
    <scope>NUCLEOTIDE SEQUENCE [LARGE SCALE GENOMIC DNA]</scope>
    <source>
        <strain evidence="2 3">KCTC 12086</strain>
    </source>
</reference>
<dbReference type="AlphaFoldDB" id="A0A0S2JZ34"/>
<dbReference type="Proteomes" id="UP000061457">
    <property type="component" value="Chromosome I"/>
</dbReference>
<dbReference type="STRING" id="161398.PP2015_516"/>
<evidence type="ECO:0000256" key="1">
    <source>
        <dbReference type="SAM" id="Phobius"/>
    </source>
</evidence>
<accession>A0A0S2JZ34</accession>
<evidence type="ECO:0008006" key="4">
    <source>
        <dbReference type="Google" id="ProtNLM"/>
    </source>
</evidence>
<feature type="transmembrane region" description="Helical" evidence="1">
    <location>
        <begin position="44"/>
        <end position="63"/>
    </location>
</feature>
<keyword evidence="1" id="KW-0472">Membrane</keyword>
<protein>
    <recommendedName>
        <fullName evidence="4">DUF2982 domain-containing protein</fullName>
    </recommendedName>
</protein>
<evidence type="ECO:0000313" key="2">
    <source>
        <dbReference type="EMBL" id="ALO41038.1"/>
    </source>
</evidence>
<sequence>MAESSKYVFLRASANRFSIEFMLVGGIAIAIVMLFVTLRATPISIIEIVFVATAIMAVILGFLKSREPFYSFRLDNRKITYYHKVGEWCIDTSNLSSIGVPVATDGFEQVELNAVGIKIKDEACFLNALHPRLACKLLIEQRHIFLQAVKMHCKSGSCPSKWLVEPSEFQAGTGQIYTGLIAMFANRMQHLHTLTGYHLLLPANVLDRDIWDFSNLLNHWKLNPEMVVQELLDKQATVARSNRNDS</sequence>
<dbReference type="RefSeq" id="WP_058028802.1">
    <property type="nucleotide sequence ID" value="NZ_CP013187.1"/>
</dbReference>
<dbReference type="OrthoDB" id="9805019at2"/>
<gene>
    <name evidence="2" type="ORF">PP2015_516</name>
</gene>